<dbReference type="NCBIfam" id="NF041492">
    <property type="entry name" value="MobF"/>
    <property type="match status" value="1"/>
</dbReference>
<feature type="compositionally biased region" description="Basic and acidic residues" evidence="1">
    <location>
        <begin position="973"/>
        <end position="984"/>
    </location>
</feature>
<protein>
    <submittedName>
        <fullName evidence="3">Conjugal transfer protein TraA</fullName>
    </submittedName>
</protein>
<name>A0A270B6H0_9PROT</name>
<dbReference type="Proteomes" id="UP000216033">
    <property type="component" value="Unassembled WGS sequence"/>
</dbReference>
<keyword evidence="4" id="KW-1185">Reference proteome</keyword>
<evidence type="ECO:0000313" key="3">
    <source>
        <dbReference type="EMBL" id="PAL20602.1"/>
    </source>
</evidence>
<dbReference type="AlphaFoldDB" id="A0A270B6H0"/>
<dbReference type="RefSeq" id="WP_095351950.1">
    <property type="nucleotide sequence ID" value="NZ_JABUNT010000025.1"/>
</dbReference>
<feature type="region of interest" description="Disordered" evidence="1">
    <location>
        <begin position="973"/>
        <end position="993"/>
    </location>
</feature>
<dbReference type="Pfam" id="PF08751">
    <property type="entry name" value="TrwC"/>
    <property type="match status" value="1"/>
</dbReference>
<proteinExistence type="predicted"/>
<accession>A0A270B6H0</accession>
<gene>
    <name evidence="3" type="ORF">B9K05_12700</name>
</gene>
<organism evidence="3 4">
    <name type="scientific">Acetobacter syzygii</name>
    <dbReference type="NCBI Taxonomy" id="146476"/>
    <lineage>
        <taxon>Bacteria</taxon>
        <taxon>Pseudomonadati</taxon>
        <taxon>Pseudomonadota</taxon>
        <taxon>Alphaproteobacteria</taxon>
        <taxon>Acetobacterales</taxon>
        <taxon>Acetobacteraceae</taxon>
        <taxon>Acetobacter</taxon>
    </lineage>
</organism>
<dbReference type="Gene3D" id="3.40.50.300">
    <property type="entry name" value="P-loop containing nucleotide triphosphate hydrolases"/>
    <property type="match status" value="1"/>
</dbReference>
<feature type="compositionally biased region" description="Basic and acidic residues" evidence="1">
    <location>
        <begin position="1038"/>
        <end position="1056"/>
    </location>
</feature>
<reference evidence="3 4" key="1">
    <citation type="submission" date="2017-04" db="EMBL/GenBank/DDBJ databases">
        <title>Kefir bacterial isolates.</title>
        <authorList>
            <person name="Kim Y."/>
            <person name="Blasche S."/>
            <person name="Patil K.R."/>
        </authorList>
    </citation>
    <scope>NUCLEOTIDE SEQUENCE [LARGE SCALE GENOMIC DNA]</scope>
    <source>
        <strain evidence="3 4">KR-2</strain>
    </source>
</reference>
<dbReference type="EMBL" id="NDFP01000019">
    <property type="protein sequence ID" value="PAL20602.1"/>
    <property type="molecule type" value="Genomic_DNA"/>
</dbReference>
<dbReference type="Pfam" id="PF13604">
    <property type="entry name" value="AAA_30"/>
    <property type="match status" value="1"/>
</dbReference>
<dbReference type="InterPro" id="IPR014862">
    <property type="entry name" value="TrwC"/>
</dbReference>
<feature type="region of interest" description="Disordered" evidence="1">
    <location>
        <begin position="1012"/>
        <end position="1056"/>
    </location>
</feature>
<dbReference type="SUPFAM" id="SSF52540">
    <property type="entry name" value="P-loop containing nucleoside triphosphate hydrolases"/>
    <property type="match status" value="2"/>
</dbReference>
<dbReference type="SUPFAM" id="SSF55464">
    <property type="entry name" value="Origin of replication-binding domain, RBD-like"/>
    <property type="match status" value="1"/>
</dbReference>
<comment type="caution">
    <text evidence="3">The sequence shown here is derived from an EMBL/GenBank/DDBJ whole genome shotgun (WGS) entry which is preliminary data.</text>
</comment>
<sequence length="1056" mass="117168">MITFRKLTANGAGKLIVAYLREHQLEPENDVRTDRDLDKNTENGERLNSYYTGREGKGAWAPNIGAHIADALGIDTTKPPTDEGMARLFEAKRADTGEAWKNTGRKREISGFDFTASPDKSVTLAAEFAATKAEQALIWQAIHLANDRALRLIGSEIGVARRVSGDKAFEEEGEVAWISFRHYTARPALHIQDGEVGATASVEIPVPGDPQAHIHNVMLNAVATESGHLGSLDSARLTKVTAHLYGAYFQAELAQELRKLGVKVAPDARGKAVVIEAIPKEACEAFSKRSRQAEQQAKAFVKRQGGNWNTMTADQKFKVLHQANLAYRSKKYDGTNDREIWREQAREMGWEHKTVLTDEKPRELSQQERFEKAYDVAARLLAEEFRTAAVLDKNMFRVHAAHGLIASGIASSSDIDRVAEMIKERGIMMNGEMVLFVEKERDRLVQVATTAQVALEEEMADLAGLASRTQTGVLSSEQIAAAIARSGLDFEREPDHGKAQLAAIYAMGEAGQLAFLTGVAGAGKTALLQPLVDAWKQDGRRMVGAALAWRQADALSDAGIEERYALAPLLRKIEDGSLSLDPDSVLVLDEASQIAPGQMLQILRYQQEAGFTLRILADREQAQAIEAGDAVELLMRVLPKEAQPALLSTVRQKTARGREIAGLFRSPGRDLTLSEAKQKEQDTQRARQAIDMKRKDGTFSLVGGDHTQVVENIADFYLKRRDMLTAAGSKRGITMSAPTNEDVMALSIAVRERLRIRGEIGKEEIVRAAIDQRDEEYDLPLSVGDRVRLFSRTNCLVRTNDRNRWRQLGNNGDFVDVKGWNEKGIVLKNSQGVEGFVPWERLADRKTGRIKLGFGHAMTIDAAQGITSDEHINAMPRGTAAVTGFTAYVAESRHVLTCWTKIAEAPVTEAETFSRPLGDKTPVTIEDILNRIAGDMGKHPYKALAIDLEGVELKYQDDLRRWITQAHVNEKARLEGKSPGEKQRARQASRGLRAITPEQWDDVSRKLRRQAYQTQNMAESIKKSVDGLKRNQKKKHVRQQEQVRDRGRSRNVEPGL</sequence>
<feature type="domain" description="TrwC relaxase" evidence="2">
    <location>
        <begin position="41"/>
        <end position="348"/>
    </location>
</feature>
<evidence type="ECO:0000259" key="2">
    <source>
        <dbReference type="Pfam" id="PF08751"/>
    </source>
</evidence>
<dbReference type="InterPro" id="IPR027417">
    <property type="entry name" value="P-loop_NTPase"/>
</dbReference>
<dbReference type="OrthoDB" id="1826980at2"/>
<evidence type="ECO:0000256" key="1">
    <source>
        <dbReference type="SAM" id="MobiDB-lite"/>
    </source>
</evidence>
<evidence type="ECO:0000313" key="4">
    <source>
        <dbReference type="Proteomes" id="UP000216033"/>
    </source>
</evidence>
<dbReference type="STRING" id="1231343.Absy_028_008"/>
<feature type="compositionally biased region" description="Basic and acidic residues" evidence="1">
    <location>
        <begin position="1020"/>
        <end position="1029"/>
    </location>
</feature>